<evidence type="ECO:0000256" key="3">
    <source>
        <dbReference type="ARBA" id="ARBA00022741"/>
    </source>
</evidence>
<dbReference type="GO" id="GO:0032267">
    <property type="term" value="F:tRNA(Ile)-lysidine synthase activity"/>
    <property type="evidence" value="ECO:0007669"/>
    <property type="project" value="UniProtKB-EC"/>
</dbReference>
<dbReference type="Proteomes" id="UP000188604">
    <property type="component" value="Chromosome"/>
</dbReference>
<reference evidence="7 8" key="1">
    <citation type="submission" date="2016-03" db="EMBL/GenBank/DDBJ databases">
        <title>Acetic acid bacteria sequencing.</title>
        <authorList>
            <person name="Brandt J."/>
            <person name="Jakob F."/>
            <person name="Vogel R.F."/>
        </authorList>
    </citation>
    <scope>NUCLEOTIDE SEQUENCE [LARGE SCALE GENOMIC DNA]</scope>
    <source>
        <strain evidence="7 8">NBRC 101099</strain>
    </source>
</reference>
<dbReference type="CDD" id="cd01992">
    <property type="entry name" value="TilS_N"/>
    <property type="match status" value="1"/>
</dbReference>
<keyword evidence="6" id="KW-0963">Cytoplasm</keyword>
<sequence>MSEGAIQAAEFAVWMQEFEPFPADDADYPIAVAVSGGADSLCLAWLARRWRRHVVGLIVDHGLRAESSDEAHRTAAVLDGFGMASRVLPLTGLRRDGGLQEGARAARYRALTRACREAGCLDLLIGHHAGDQAETVAMRQRAGSSAYGLAGMATCRELADLRLLRPLLRVSSARLRVTLREAGIAWAEDPSNQNRQFERVRVRQSLGTQDVSALCHMAGAHARERQEDEACRLEEAAERIVFHPGGFFLLPADLCGPVLLGLLWQVLSGRAYPPARRIMSALLKMPKACTLHGVTLRKAGRLGPGWVLCREAQAMESAVQAVDGAIWDGRWQLRSAGTATGMVVSAVGHDGGNTGLPFAVRRTLPALRAVSGAAPHDARFDFIRPMAVFSGSFWSLAAQ</sequence>
<dbReference type="EMBL" id="CP014691">
    <property type="protein sequence ID" value="AQS87388.1"/>
    <property type="molecule type" value="Genomic_DNA"/>
</dbReference>
<dbReference type="KEGG" id="nch:A0U93_04930"/>
<dbReference type="InterPro" id="IPR014729">
    <property type="entry name" value="Rossmann-like_a/b/a_fold"/>
</dbReference>
<evidence type="ECO:0000256" key="1">
    <source>
        <dbReference type="ARBA" id="ARBA00022598"/>
    </source>
</evidence>
<evidence type="ECO:0000313" key="7">
    <source>
        <dbReference type="EMBL" id="AQS87388.1"/>
    </source>
</evidence>
<gene>
    <name evidence="6" type="primary">tilS</name>
    <name evidence="7" type="ORF">A0U93_04930</name>
</gene>
<dbReference type="InterPro" id="IPR012795">
    <property type="entry name" value="tRNA_Ile_lys_synt_N"/>
</dbReference>
<dbReference type="OrthoDB" id="9807403at2"/>
<accession>A0A1U9KNM6</accession>
<dbReference type="AlphaFoldDB" id="A0A1U9KNM6"/>
<dbReference type="SUPFAM" id="SSF52402">
    <property type="entry name" value="Adenine nucleotide alpha hydrolases-like"/>
    <property type="match status" value="1"/>
</dbReference>
<evidence type="ECO:0000313" key="8">
    <source>
        <dbReference type="Proteomes" id="UP000188604"/>
    </source>
</evidence>
<keyword evidence="4 6" id="KW-0067">ATP-binding</keyword>
<comment type="similarity">
    <text evidence="6">Belongs to the tRNA(Ile)-lysidine synthase family.</text>
</comment>
<keyword evidence="1 6" id="KW-0436">Ligase</keyword>
<comment type="catalytic activity">
    <reaction evidence="5 6">
        <text>cytidine(34) in tRNA(Ile2) + L-lysine + ATP = lysidine(34) in tRNA(Ile2) + AMP + diphosphate + H(+)</text>
        <dbReference type="Rhea" id="RHEA:43744"/>
        <dbReference type="Rhea" id="RHEA-COMP:10625"/>
        <dbReference type="Rhea" id="RHEA-COMP:10670"/>
        <dbReference type="ChEBI" id="CHEBI:15378"/>
        <dbReference type="ChEBI" id="CHEBI:30616"/>
        <dbReference type="ChEBI" id="CHEBI:32551"/>
        <dbReference type="ChEBI" id="CHEBI:33019"/>
        <dbReference type="ChEBI" id="CHEBI:82748"/>
        <dbReference type="ChEBI" id="CHEBI:83665"/>
        <dbReference type="ChEBI" id="CHEBI:456215"/>
        <dbReference type="EC" id="6.3.4.19"/>
    </reaction>
</comment>
<comment type="subcellular location">
    <subcellularLocation>
        <location evidence="6">Cytoplasm</location>
    </subcellularLocation>
</comment>
<dbReference type="Gene3D" id="3.40.50.620">
    <property type="entry name" value="HUPs"/>
    <property type="match status" value="1"/>
</dbReference>
<evidence type="ECO:0000256" key="5">
    <source>
        <dbReference type="ARBA" id="ARBA00048539"/>
    </source>
</evidence>
<comment type="function">
    <text evidence="6">Ligates lysine onto the cytidine present at position 34 of the AUA codon-specific tRNA(Ile) that contains the anticodon CAU, in an ATP-dependent manner. Cytidine is converted to lysidine, thus changing the amino acid specificity of the tRNA from methionine to isoleucine.</text>
</comment>
<dbReference type="HAMAP" id="MF_01161">
    <property type="entry name" value="tRNA_Ile_lys_synt"/>
    <property type="match status" value="1"/>
</dbReference>
<dbReference type="Pfam" id="PF01171">
    <property type="entry name" value="ATP_bind_3"/>
    <property type="match status" value="1"/>
</dbReference>
<feature type="binding site" evidence="6">
    <location>
        <begin position="35"/>
        <end position="40"/>
    </location>
    <ligand>
        <name>ATP</name>
        <dbReference type="ChEBI" id="CHEBI:30616"/>
    </ligand>
</feature>
<dbReference type="InterPro" id="IPR012094">
    <property type="entry name" value="tRNA_Ile_lys_synt"/>
</dbReference>
<evidence type="ECO:0000256" key="6">
    <source>
        <dbReference type="HAMAP-Rule" id="MF_01161"/>
    </source>
</evidence>
<keyword evidence="8" id="KW-1185">Reference proteome</keyword>
<protein>
    <recommendedName>
        <fullName evidence="6">tRNA(Ile)-lysidine synthase</fullName>
        <ecNumber evidence="6">6.3.4.19</ecNumber>
    </recommendedName>
    <alternativeName>
        <fullName evidence="6">tRNA(Ile)-2-lysyl-cytidine synthase</fullName>
    </alternativeName>
    <alternativeName>
        <fullName evidence="6">tRNA(Ile)-lysidine synthetase</fullName>
    </alternativeName>
</protein>
<dbReference type="GO" id="GO:0005524">
    <property type="term" value="F:ATP binding"/>
    <property type="evidence" value="ECO:0007669"/>
    <property type="project" value="UniProtKB-UniRule"/>
</dbReference>
<dbReference type="EC" id="6.3.4.19" evidence="6"/>
<keyword evidence="3 6" id="KW-0547">Nucleotide-binding</keyword>
<organism evidence="7 8">
    <name type="scientific">Neoasaia chiangmaiensis</name>
    <dbReference type="NCBI Taxonomy" id="320497"/>
    <lineage>
        <taxon>Bacteria</taxon>
        <taxon>Pseudomonadati</taxon>
        <taxon>Pseudomonadota</taxon>
        <taxon>Alphaproteobacteria</taxon>
        <taxon>Acetobacterales</taxon>
        <taxon>Acetobacteraceae</taxon>
        <taxon>Neoasaia</taxon>
    </lineage>
</organism>
<dbReference type="InterPro" id="IPR011063">
    <property type="entry name" value="TilS/TtcA_N"/>
</dbReference>
<proteinExistence type="inferred from homology"/>
<dbReference type="GO" id="GO:0005737">
    <property type="term" value="C:cytoplasm"/>
    <property type="evidence" value="ECO:0007669"/>
    <property type="project" value="UniProtKB-SubCell"/>
</dbReference>
<keyword evidence="2 6" id="KW-0819">tRNA processing</keyword>
<dbReference type="STRING" id="320497.A0U93_04930"/>
<evidence type="ECO:0000256" key="4">
    <source>
        <dbReference type="ARBA" id="ARBA00022840"/>
    </source>
</evidence>
<dbReference type="PANTHER" id="PTHR43033:SF5">
    <property type="entry name" value="TRNA(ILE)-LYSIDINE SYNTHETASE"/>
    <property type="match status" value="1"/>
</dbReference>
<evidence type="ECO:0000256" key="2">
    <source>
        <dbReference type="ARBA" id="ARBA00022694"/>
    </source>
</evidence>
<dbReference type="GO" id="GO:0006400">
    <property type="term" value="P:tRNA modification"/>
    <property type="evidence" value="ECO:0007669"/>
    <property type="project" value="UniProtKB-UniRule"/>
</dbReference>
<dbReference type="NCBIfam" id="TIGR02432">
    <property type="entry name" value="lysidine_TilS_N"/>
    <property type="match status" value="1"/>
</dbReference>
<comment type="domain">
    <text evidence="6">The N-terminal region contains the highly conserved SGGXDS motif, predicted to be a P-loop motif involved in ATP binding.</text>
</comment>
<dbReference type="RefSeq" id="WP_077806369.1">
    <property type="nucleotide sequence ID" value="NZ_BJXS01000009.1"/>
</dbReference>
<name>A0A1U9KNM6_9PROT</name>
<dbReference type="PANTHER" id="PTHR43033">
    <property type="entry name" value="TRNA(ILE)-LYSIDINE SYNTHASE-RELATED"/>
    <property type="match status" value="1"/>
</dbReference>